<dbReference type="PROSITE" id="PS50039">
    <property type="entry name" value="FORK_HEAD_3"/>
    <property type="match status" value="1"/>
</dbReference>
<organism evidence="7">
    <name type="scientific">Tetraodon nigroviridis</name>
    <name type="common">Spotted green pufferfish</name>
    <name type="synonym">Chelonodon nigroviridis</name>
    <dbReference type="NCBI Taxonomy" id="99883"/>
    <lineage>
        <taxon>Eukaryota</taxon>
        <taxon>Metazoa</taxon>
        <taxon>Chordata</taxon>
        <taxon>Craniata</taxon>
        <taxon>Vertebrata</taxon>
        <taxon>Euteleostomi</taxon>
        <taxon>Actinopterygii</taxon>
        <taxon>Neopterygii</taxon>
        <taxon>Teleostei</taxon>
        <taxon>Neoteleostei</taxon>
        <taxon>Acanthomorphata</taxon>
        <taxon>Eupercaria</taxon>
        <taxon>Tetraodontiformes</taxon>
        <taxon>Tetradontoidea</taxon>
        <taxon>Tetraodontidae</taxon>
        <taxon>Tetraodon</taxon>
    </lineage>
</organism>
<feature type="non-terminal residue" evidence="7">
    <location>
        <position position="1"/>
    </location>
</feature>
<evidence type="ECO:0000259" key="6">
    <source>
        <dbReference type="PROSITE" id="PS50039"/>
    </source>
</evidence>
<comment type="subcellular location">
    <subcellularLocation>
        <location evidence="1 4">Nucleus</location>
    </subcellularLocation>
</comment>
<accession>Q4RAD4</accession>
<feature type="non-terminal residue" evidence="7">
    <location>
        <position position="51"/>
    </location>
</feature>
<sequence length="51" mass="5446">PDQEGPQGEGGGAQEKNSTGSGGKHGKYDKPPFSYNALIMMAIRQSPEKRL</sequence>
<proteinExistence type="predicted"/>
<dbReference type="GO" id="GO:0003700">
    <property type="term" value="F:DNA-binding transcription factor activity"/>
    <property type="evidence" value="ECO:0007669"/>
    <property type="project" value="InterPro"/>
</dbReference>
<keyword evidence="2 4" id="KW-0238">DNA-binding</keyword>
<feature type="DNA-binding region" description="Fork-head" evidence="4">
    <location>
        <begin position="30"/>
        <end position="51"/>
    </location>
</feature>
<dbReference type="EMBL" id="CAAE01023929">
    <property type="protein sequence ID" value="CAG14649.1"/>
    <property type="molecule type" value="Genomic_DNA"/>
</dbReference>
<dbReference type="InterPro" id="IPR018122">
    <property type="entry name" value="TF_fork_head_CS_1"/>
</dbReference>
<gene>
    <name evidence="7" type="ORF">GSTENG00036810001</name>
</gene>
<dbReference type="Gene3D" id="1.10.10.10">
    <property type="entry name" value="Winged helix-like DNA-binding domain superfamily/Winged helix DNA-binding domain"/>
    <property type="match status" value="1"/>
</dbReference>
<dbReference type="InterPro" id="IPR001766">
    <property type="entry name" value="Fork_head_dom"/>
</dbReference>
<dbReference type="AlphaFoldDB" id="Q4RAD4"/>
<name>Q4RAD4_TETNG</name>
<dbReference type="PROSITE" id="PS00657">
    <property type="entry name" value="FORK_HEAD_1"/>
    <property type="match status" value="1"/>
</dbReference>
<dbReference type="GO" id="GO:0005634">
    <property type="term" value="C:nucleus"/>
    <property type="evidence" value="ECO:0007669"/>
    <property type="project" value="UniProtKB-SubCell"/>
</dbReference>
<dbReference type="InterPro" id="IPR036388">
    <property type="entry name" value="WH-like_DNA-bd_sf"/>
</dbReference>
<dbReference type="KEGG" id="tng:GSTEN00036810G001"/>
<evidence type="ECO:0000256" key="5">
    <source>
        <dbReference type="SAM" id="MobiDB-lite"/>
    </source>
</evidence>
<reference evidence="7" key="1">
    <citation type="journal article" date="2004" name="Nature">
        <title>Genome duplication in the teleost fish Tetraodon nigroviridis reveals the early vertebrate proto-karyotype.</title>
        <authorList>
            <person name="Jaillon O."/>
            <person name="Aury J.-M."/>
            <person name="Brunet F."/>
            <person name="Petit J.-L."/>
            <person name="Stange-Thomann N."/>
            <person name="Mauceli E."/>
            <person name="Bouneau L."/>
            <person name="Fischer C."/>
            <person name="Ozouf-Costaz C."/>
            <person name="Bernot A."/>
            <person name="Nicaud S."/>
            <person name="Jaffe D."/>
            <person name="Fisher S."/>
            <person name="Lutfalla G."/>
            <person name="Dossat C."/>
            <person name="Segurens B."/>
            <person name="Dasilva C."/>
            <person name="Salanoubat M."/>
            <person name="Levy M."/>
            <person name="Boudet N."/>
            <person name="Castellano S."/>
            <person name="Anthouard V."/>
            <person name="Jubin C."/>
            <person name="Castelli V."/>
            <person name="Katinka M."/>
            <person name="Vacherie B."/>
            <person name="Biemont C."/>
            <person name="Skalli Z."/>
            <person name="Cattolico L."/>
            <person name="Poulain J."/>
            <person name="De Berardinis V."/>
            <person name="Cruaud C."/>
            <person name="Duprat S."/>
            <person name="Brottier P."/>
            <person name="Coutanceau J.-P."/>
            <person name="Gouzy J."/>
            <person name="Parra G."/>
            <person name="Lardier G."/>
            <person name="Chapple C."/>
            <person name="McKernan K.J."/>
            <person name="McEwan P."/>
            <person name="Bosak S."/>
            <person name="Kellis M."/>
            <person name="Volff J.-N."/>
            <person name="Guigo R."/>
            <person name="Zody M.C."/>
            <person name="Mesirov J."/>
            <person name="Lindblad-Toh K."/>
            <person name="Birren B."/>
            <person name="Nusbaum C."/>
            <person name="Kahn D."/>
            <person name="Robinson-Rechavi M."/>
            <person name="Laudet V."/>
            <person name="Schachter V."/>
            <person name="Quetier F."/>
            <person name="Saurin W."/>
            <person name="Scarpelli C."/>
            <person name="Wincker P."/>
            <person name="Lander E.S."/>
            <person name="Weissenbach J."/>
            <person name="Roest Crollius H."/>
        </authorList>
    </citation>
    <scope>NUCLEOTIDE SEQUENCE [LARGE SCALE GENOMIC DNA]</scope>
</reference>
<dbReference type="InterPro" id="IPR047208">
    <property type="entry name" value="FOXG1"/>
</dbReference>
<dbReference type="GO" id="GO:1990837">
    <property type="term" value="F:sequence-specific double-stranded DNA binding"/>
    <property type="evidence" value="ECO:0007669"/>
    <property type="project" value="TreeGrafter"/>
</dbReference>
<evidence type="ECO:0000256" key="2">
    <source>
        <dbReference type="ARBA" id="ARBA00023125"/>
    </source>
</evidence>
<reference evidence="7" key="2">
    <citation type="submission" date="2004-02" db="EMBL/GenBank/DDBJ databases">
        <authorList>
            <consortium name="Genoscope"/>
            <consortium name="Whitehead Institute Centre for Genome Research"/>
        </authorList>
    </citation>
    <scope>NUCLEOTIDE SEQUENCE</scope>
</reference>
<evidence type="ECO:0000256" key="3">
    <source>
        <dbReference type="ARBA" id="ARBA00034868"/>
    </source>
</evidence>
<dbReference type="InterPro" id="IPR036390">
    <property type="entry name" value="WH_DNA-bd_sf"/>
</dbReference>
<evidence type="ECO:0000256" key="4">
    <source>
        <dbReference type="PROSITE-ProRule" id="PRU00089"/>
    </source>
</evidence>
<protein>
    <recommendedName>
        <fullName evidence="3">Forkhead box protein G1</fullName>
    </recommendedName>
</protein>
<evidence type="ECO:0000313" key="7">
    <source>
        <dbReference type="EMBL" id="CAG14649.1"/>
    </source>
</evidence>
<dbReference type="PANTHER" id="PTHR46617:SF1">
    <property type="entry name" value="FORKHEAD BOX PROTEIN G1"/>
    <property type="match status" value="1"/>
</dbReference>
<evidence type="ECO:0000256" key="1">
    <source>
        <dbReference type="ARBA" id="ARBA00004123"/>
    </source>
</evidence>
<dbReference type="SUPFAM" id="SSF46785">
    <property type="entry name" value="Winged helix' DNA-binding domain"/>
    <property type="match status" value="1"/>
</dbReference>
<feature type="region of interest" description="Disordered" evidence="5">
    <location>
        <begin position="1"/>
        <end position="32"/>
    </location>
</feature>
<comment type="caution">
    <text evidence="7">The sequence shown here is derived from an EMBL/GenBank/DDBJ whole genome shotgun (WGS) entry which is preliminary data.</text>
</comment>
<dbReference type="GO" id="GO:0006357">
    <property type="term" value="P:regulation of transcription by RNA polymerase II"/>
    <property type="evidence" value="ECO:0007669"/>
    <property type="project" value="TreeGrafter"/>
</dbReference>
<keyword evidence="4" id="KW-0539">Nucleus</keyword>
<feature type="domain" description="Fork-head" evidence="6">
    <location>
        <begin position="30"/>
        <end position="51"/>
    </location>
</feature>
<dbReference type="PANTHER" id="PTHR46617">
    <property type="entry name" value="FORKHEAD BOX PROTEIN G1"/>
    <property type="match status" value="1"/>
</dbReference>